<accession>A0AAU9J4I8</accession>
<evidence type="ECO:0000256" key="1">
    <source>
        <dbReference type="SAM" id="MobiDB-lite"/>
    </source>
</evidence>
<feature type="compositionally biased region" description="Polar residues" evidence="1">
    <location>
        <begin position="283"/>
        <end position="296"/>
    </location>
</feature>
<dbReference type="Proteomes" id="UP001162131">
    <property type="component" value="Unassembled WGS sequence"/>
</dbReference>
<reference evidence="2" key="1">
    <citation type="submission" date="2021-09" db="EMBL/GenBank/DDBJ databases">
        <authorList>
            <consortium name="AG Swart"/>
            <person name="Singh M."/>
            <person name="Singh A."/>
            <person name="Seah K."/>
            <person name="Emmerich C."/>
        </authorList>
    </citation>
    <scope>NUCLEOTIDE SEQUENCE</scope>
    <source>
        <strain evidence="2">ATCC30299</strain>
    </source>
</reference>
<feature type="region of interest" description="Disordered" evidence="1">
    <location>
        <begin position="283"/>
        <end position="321"/>
    </location>
</feature>
<name>A0AAU9J4I8_9CILI</name>
<feature type="compositionally biased region" description="Polar residues" evidence="1">
    <location>
        <begin position="245"/>
        <end position="254"/>
    </location>
</feature>
<gene>
    <name evidence="2" type="ORF">BSTOLATCC_MIC25476</name>
</gene>
<organism evidence="2 3">
    <name type="scientific">Blepharisma stoltei</name>
    <dbReference type="NCBI Taxonomy" id="1481888"/>
    <lineage>
        <taxon>Eukaryota</taxon>
        <taxon>Sar</taxon>
        <taxon>Alveolata</taxon>
        <taxon>Ciliophora</taxon>
        <taxon>Postciliodesmatophora</taxon>
        <taxon>Heterotrichea</taxon>
        <taxon>Heterotrichida</taxon>
        <taxon>Blepharismidae</taxon>
        <taxon>Blepharisma</taxon>
    </lineage>
</organism>
<proteinExistence type="predicted"/>
<dbReference type="AlphaFoldDB" id="A0AAU9J4I8"/>
<keyword evidence="3" id="KW-1185">Reference proteome</keyword>
<protein>
    <submittedName>
        <fullName evidence="2">Uncharacterized protein</fullName>
    </submittedName>
</protein>
<feature type="region of interest" description="Disordered" evidence="1">
    <location>
        <begin position="202"/>
        <end position="254"/>
    </location>
</feature>
<dbReference type="EMBL" id="CAJZBQ010000024">
    <property type="protein sequence ID" value="CAG9320245.1"/>
    <property type="molecule type" value="Genomic_DNA"/>
</dbReference>
<evidence type="ECO:0000313" key="3">
    <source>
        <dbReference type="Proteomes" id="UP001162131"/>
    </source>
</evidence>
<evidence type="ECO:0000313" key="2">
    <source>
        <dbReference type="EMBL" id="CAG9320245.1"/>
    </source>
</evidence>
<sequence>MESDLSFDESSFGFSQGVDHDLIKELVELRQMRGDRESLLRTNHYYASQLSGLEVRISELKALNDAKDLEISKLKTKLRKFSSRGSETERESTRGSFSLHKQDFEARFGFDEEQSQNEILRIESARLKLEVAKAKQDKSDWEEKSKEVTEKVNILESANKDLEDQLRNFQEVRTERDYLKNEMIPMLEKTIKLYQKNKEELENELENQQNKRKRSPISSRLGRETQEENPFIYKGRTGMKPKVSPKNSRAGTGSFASKPYVQIKIPNTGISIMARNSNTQNFKDNITKRAPTNSQPAVIPKKPDESMAFADNFPDEEELEI</sequence>
<comment type="caution">
    <text evidence="2">The sequence shown here is derived from an EMBL/GenBank/DDBJ whole genome shotgun (WGS) entry which is preliminary data.</text>
</comment>